<feature type="domain" description="CBS" evidence="4">
    <location>
        <begin position="9"/>
        <end position="68"/>
    </location>
</feature>
<evidence type="ECO:0000259" key="4">
    <source>
        <dbReference type="PROSITE" id="PS51371"/>
    </source>
</evidence>
<dbReference type="InterPro" id="IPR046342">
    <property type="entry name" value="CBS_dom_sf"/>
</dbReference>
<dbReference type="PIRSF" id="PIRSF036990">
    <property type="entry name" value="UCP036990_CBS_BON"/>
    <property type="match status" value="1"/>
</dbReference>
<gene>
    <name evidence="5" type="ORF">Mth01_07250</name>
</gene>
<dbReference type="Proteomes" id="UP000610966">
    <property type="component" value="Unassembled WGS sequence"/>
</dbReference>
<dbReference type="PROSITE" id="PS51371">
    <property type="entry name" value="CBS"/>
    <property type="match status" value="2"/>
</dbReference>
<dbReference type="PROSITE" id="PS50914">
    <property type="entry name" value="BON"/>
    <property type="match status" value="1"/>
</dbReference>
<dbReference type="SUPFAM" id="SSF54631">
    <property type="entry name" value="CBS-domain pair"/>
    <property type="match status" value="1"/>
</dbReference>
<dbReference type="InterPro" id="IPR000644">
    <property type="entry name" value="CBS_dom"/>
</dbReference>
<proteinExistence type="predicted"/>
<keyword evidence="1 2" id="KW-0129">CBS domain</keyword>
<protein>
    <recommendedName>
        <fullName evidence="7">BON domain-containing protein</fullName>
    </recommendedName>
</protein>
<accession>A0A8J3R6V8</accession>
<feature type="domain" description="CBS" evidence="4">
    <location>
        <begin position="102"/>
        <end position="158"/>
    </location>
</feature>
<organism evidence="5 6">
    <name type="scientific">Sphaerimonospora thailandensis</name>
    <dbReference type="NCBI Taxonomy" id="795644"/>
    <lineage>
        <taxon>Bacteria</taxon>
        <taxon>Bacillati</taxon>
        <taxon>Actinomycetota</taxon>
        <taxon>Actinomycetes</taxon>
        <taxon>Streptosporangiales</taxon>
        <taxon>Streptosporangiaceae</taxon>
        <taxon>Sphaerimonospora</taxon>
    </lineage>
</organism>
<evidence type="ECO:0008006" key="7">
    <source>
        <dbReference type="Google" id="ProtNLM"/>
    </source>
</evidence>
<dbReference type="InterPro" id="IPR017080">
    <property type="entry name" value="UCP036990_CBS_BON"/>
</dbReference>
<dbReference type="EMBL" id="BOOG01000008">
    <property type="protein sequence ID" value="GIH68472.1"/>
    <property type="molecule type" value="Genomic_DNA"/>
</dbReference>
<dbReference type="CDD" id="cd04586">
    <property type="entry name" value="CBS_pair_BON_assoc"/>
    <property type="match status" value="1"/>
</dbReference>
<evidence type="ECO:0000256" key="2">
    <source>
        <dbReference type="PROSITE-ProRule" id="PRU00703"/>
    </source>
</evidence>
<dbReference type="RefSeq" id="WP_204011170.1">
    <property type="nucleotide sequence ID" value="NZ_BOOG01000008.1"/>
</dbReference>
<dbReference type="Pfam" id="PF00571">
    <property type="entry name" value="CBS"/>
    <property type="match status" value="2"/>
</dbReference>
<evidence type="ECO:0000256" key="1">
    <source>
        <dbReference type="ARBA" id="ARBA00023122"/>
    </source>
</evidence>
<evidence type="ECO:0000259" key="3">
    <source>
        <dbReference type="PROSITE" id="PS50914"/>
    </source>
</evidence>
<evidence type="ECO:0000313" key="5">
    <source>
        <dbReference type="EMBL" id="GIH68472.1"/>
    </source>
</evidence>
<comment type="caution">
    <text evidence="5">The sequence shown here is derived from an EMBL/GenBank/DDBJ whole genome shotgun (WGS) entry which is preliminary data.</text>
</comment>
<keyword evidence="6" id="KW-1185">Reference proteome</keyword>
<dbReference type="AlphaFoldDB" id="A0A8J3R6V8"/>
<feature type="domain" description="BON" evidence="3">
    <location>
        <begin position="155"/>
        <end position="224"/>
    </location>
</feature>
<dbReference type="PANTHER" id="PTHR43080">
    <property type="entry name" value="CBS DOMAIN-CONTAINING PROTEIN CBSX3, MITOCHONDRIAL"/>
    <property type="match status" value="1"/>
</dbReference>
<dbReference type="InterPro" id="IPR007055">
    <property type="entry name" value="BON_dom"/>
</dbReference>
<dbReference type="PANTHER" id="PTHR43080:SF29">
    <property type="entry name" value="OS02G0818000 PROTEIN"/>
    <property type="match status" value="1"/>
</dbReference>
<dbReference type="InterPro" id="IPR051257">
    <property type="entry name" value="Diverse_CBS-Domain"/>
</dbReference>
<dbReference type="Gene3D" id="3.10.580.10">
    <property type="entry name" value="CBS-domain"/>
    <property type="match status" value="1"/>
</dbReference>
<sequence>MQVKVKDVMSRDVAAVDRSTPFKEIAELMIGRRVSAVPVVDGQGRVAGVVSETDLLRKEEFRERFYREGYRPPLRARLRHRLDHEGGNVAARARGDSAAEIMSTPVVTTTPDTSVVSAARLMDRHGVRRLPVVDEHGHLVGIVSRHDLLRVFVRPDEEIAREIREDVLERNIWTDTSKVEVTVRDGVVSVTGSVPERSSADIAVRLMRRVNGVVGVVDRLSWEWDDLRQQRWVGV</sequence>
<name>A0A8J3R6V8_9ACTN</name>
<evidence type="ECO:0000313" key="6">
    <source>
        <dbReference type="Proteomes" id="UP000610966"/>
    </source>
</evidence>
<dbReference type="Gene3D" id="3.30.1340.30">
    <property type="match status" value="1"/>
</dbReference>
<dbReference type="SMART" id="SM00116">
    <property type="entry name" value="CBS"/>
    <property type="match status" value="2"/>
</dbReference>
<dbReference type="Pfam" id="PF04972">
    <property type="entry name" value="BON"/>
    <property type="match status" value="1"/>
</dbReference>
<reference evidence="5" key="1">
    <citation type="submission" date="2021-01" db="EMBL/GenBank/DDBJ databases">
        <title>Whole genome shotgun sequence of Sphaerimonospora thailandensis NBRC 107569.</title>
        <authorList>
            <person name="Komaki H."/>
            <person name="Tamura T."/>
        </authorList>
    </citation>
    <scope>NUCLEOTIDE SEQUENCE</scope>
    <source>
        <strain evidence="5">NBRC 107569</strain>
    </source>
</reference>